<feature type="domain" description="Ig-like" evidence="5">
    <location>
        <begin position="129"/>
        <end position="232"/>
    </location>
</feature>
<keyword evidence="2" id="KW-0677">Repeat</keyword>
<keyword evidence="4" id="KW-0393">Immunoglobulin domain</keyword>
<dbReference type="InterPro" id="IPR003598">
    <property type="entry name" value="Ig_sub2"/>
</dbReference>
<dbReference type="SUPFAM" id="SSF48726">
    <property type="entry name" value="Immunoglobulin"/>
    <property type="match status" value="3"/>
</dbReference>
<name>A0AA88XDM9_PINIB</name>
<dbReference type="InterPro" id="IPR013783">
    <property type="entry name" value="Ig-like_fold"/>
</dbReference>
<dbReference type="AlphaFoldDB" id="A0AA88XDM9"/>
<dbReference type="Pfam" id="PF07679">
    <property type="entry name" value="I-set"/>
    <property type="match status" value="1"/>
</dbReference>
<proteinExistence type="predicted"/>
<evidence type="ECO:0000313" key="7">
    <source>
        <dbReference type="Proteomes" id="UP001186944"/>
    </source>
</evidence>
<evidence type="ECO:0000256" key="4">
    <source>
        <dbReference type="ARBA" id="ARBA00023319"/>
    </source>
</evidence>
<protein>
    <recommendedName>
        <fullName evidence="5">Ig-like domain-containing protein</fullName>
    </recommendedName>
</protein>
<dbReference type="GO" id="GO:0043005">
    <property type="term" value="C:neuron projection"/>
    <property type="evidence" value="ECO:0007669"/>
    <property type="project" value="TreeGrafter"/>
</dbReference>
<dbReference type="Pfam" id="PF13927">
    <property type="entry name" value="Ig_3"/>
    <property type="match status" value="1"/>
</dbReference>
<dbReference type="SMART" id="SM00409">
    <property type="entry name" value="IG"/>
    <property type="match status" value="2"/>
</dbReference>
<evidence type="ECO:0000256" key="3">
    <source>
        <dbReference type="ARBA" id="ARBA00023157"/>
    </source>
</evidence>
<dbReference type="PANTHER" id="PTHR12231">
    <property type="entry name" value="CTX-RELATED TYPE I TRANSMEMBRANE PROTEIN"/>
    <property type="match status" value="1"/>
</dbReference>
<accession>A0AA88XDM9</accession>
<keyword evidence="1" id="KW-0732">Signal</keyword>
<evidence type="ECO:0000313" key="6">
    <source>
        <dbReference type="EMBL" id="KAK3083264.1"/>
    </source>
</evidence>
<evidence type="ECO:0000259" key="5">
    <source>
        <dbReference type="PROSITE" id="PS50835"/>
    </source>
</evidence>
<organism evidence="6 7">
    <name type="scientific">Pinctada imbricata</name>
    <name type="common">Atlantic pearl-oyster</name>
    <name type="synonym">Pinctada martensii</name>
    <dbReference type="NCBI Taxonomy" id="66713"/>
    <lineage>
        <taxon>Eukaryota</taxon>
        <taxon>Metazoa</taxon>
        <taxon>Spiralia</taxon>
        <taxon>Lophotrochozoa</taxon>
        <taxon>Mollusca</taxon>
        <taxon>Bivalvia</taxon>
        <taxon>Autobranchia</taxon>
        <taxon>Pteriomorphia</taxon>
        <taxon>Pterioida</taxon>
        <taxon>Pterioidea</taxon>
        <taxon>Pteriidae</taxon>
        <taxon>Pinctada</taxon>
    </lineage>
</organism>
<comment type="caution">
    <text evidence="6">The sequence shown here is derived from an EMBL/GenBank/DDBJ whole genome shotgun (WGS) entry which is preliminary data.</text>
</comment>
<dbReference type="Gene3D" id="2.60.40.10">
    <property type="entry name" value="Immunoglobulins"/>
    <property type="match status" value="3"/>
</dbReference>
<evidence type="ECO:0000256" key="1">
    <source>
        <dbReference type="ARBA" id="ARBA00022729"/>
    </source>
</evidence>
<dbReference type="InterPro" id="IPR036179">
    <property type="entry name" value="Ig-like_dom_sf"/>
</dbReference>
<reference evidence="6" key="1">
    <citation type="submission" date="2019-08" db="EMBL/GenBank/DDBJ databases">
        <title>The improved chromosome-level genome for the pearl oyster Pinctada fucata martensii using PacBio sequencing and Hi-C.</title>
        <authorList>
            <person name="Zheng Z."/>
        </authorList>
    </citation>
    <scope>NUCLEOTIDE SEQUENCE</scope>
    <source>
        <strain evidence="6">ZZ-2019</strain>
        <tissue evidence="6">Adductor muscle</tissue>
    </source>
</reference>
<dbReference type="PANTHER" id="PTHR12231:SF253">
    <property type="entry name" value="DPR-INTERACTING PROTEIN ETA, ISOFORM B-RELATED"/>
    <property type="match status" value="1"/>
</dbReference>
<dbReference type="SMART" id="SM00408">
    <property type="entry name" value="IGc2"/>
    <property type="match status" value="2"/>
</dbReference>
<keyword evidence="7" id="KW-1185">Reference proteome</keyword>
<evidence type="ECO:0000256" key="2">
    <source>
        <dbReference type="ARBA" id="ARBA00022737"/>
    </source>
</evidence>
<dbReference type="Proteomes" id="UP001186944">
    <property type="component" value="Unassembled WGS sequence"/>
</dbReference>
<dbReference type="InterPro" id="IPR013098">
    <property type="entry name" value="Ig_I-set"/>
</dbReference>
<dbReference type="InterPro" id="IPR003599">
    <property type="entry name" value="Ig_sub"/>
</dbReference>
<dbReference type="InterPro" id="IPR007110">
    <property type="entry name" value="Ig-like_dom"/>
</dbReference>
<dbReference type="PROSITE" id="PS50835">
    <property type="entry name" value="IG_LIKE"/>
    <property type="match status" value="2"/>
</dbReference>
<feature type="domain" description="Ig-like" evidence="5">
    <location>
        <begin position="42"/>
        <end position="120"/>
    </location>
</feature>
<dbReference type="EMBL" id="VSWD01000014">
    <property type="protein sequence ID" value="KAK3083264.1"/>
    <property type="molecule type" value="Genomic_DNA"/>
</dbReference>
<keyword evidence="3" id="KW-1015">Disulfide bond</keyword>
<dbReference type="InterPro" id="IPR051170">
    <property type="entry name" value="Neural/epithelial_adhesion"/>
</dbReference>
<sequence length="244" mass="27233">MLIISNLREEDGGRYQCIVRRQGVNHKKWPSKSATLNVKVPPTIRQLDKSVYELDEGGSLSLTCKAYGIPSPDFTWTRGNRKPLPSGQGSLLRLTNVNADDRGYYTCVADNQVKPSASVSAEIHVKFAPTCQAVEDHVGQAQNRRLSTKMSCIVAGFPDLIITWMKKGHGGQWREITDNDKYDISVSTSINLKFDEKVTSVTIKNVQANDYAQYKCVAKNRLGECSSEIQVSGMYQCFLALFCR</sequence>
<gene>
    <name evidence="6" type="ORF">FSP39_017912</name>
</gene>